<name>A0A0J6FKT8_COCPO</name>
<gene>
    <name evidence="2" type="ORF">CPAG_05774</name>
</gene>
<protein>
    <submittedName>
        <fullName evidence="2">Uncharacterized protein</fullName>
    </submittedName>
</protein>
<proteinExistence type="predicted"/>
<dbReference type="EMBL" id="DS268111">
    <property type="protein sequence ID" value="KMM69459.1"/>
    <property type="molecule type" value="Genomic_DNA"/>
</dbReference>
<reference evidence="2 3" key="1">
    <citation type="submission" date="2007-06" db="EMBL/GenBank/DDBJ databases">
        <title>The Genome Sequence of Coccidioides posadasii RMSCC_3488.</title>
        <authorList>
            <consortium name="Coccidioides Genome Resources Consortium"/>
            <consortium name="The Broad Institute Genome Sequencing Platform"/>
            <person name="Henn M.R."/>
            <person name="Sykes S."/>
            <person name="Young S."/>
            <person name="Jaffe D."/>
            <person name="Berlin A."/>
            <person name="Alvarez P."/>
            <person name="Butler J."/>
            <person name="Gnerre S."/>
            <person name="Grabherr M."/>
            <person name="Mauceli E."/>
            <person name="Brockman W."/>
            <person name="Kodira C."/>
            <person name="Alvarado L."/>
            <person name="Zeng Q."/>
            <person name="Crawford M."/>
            <person name="Antoine C."/>
            <person name="Devon K."/>
            <person name="Galgiani J."/>
            <person name="Orsborn K."/>
            <person name="Lewis M.L."/>
            <person name="Nusbaum C."/>
            <person name="Galagan J."/>
            <person name="Birren B."/>
        </authorList>
    </citation>
    <scope>NUCLEOTIDE SEQUENCE [LARGE SCALE GENOMIC DNA]</scope>
    <source>
        <strain evidence="2 3">RMSCC 3488</strain>
    </source>
</reference>
<reference evidence="3" key="2">
    <citation type="journal article" date="2009" name="Genome Res.">
        <title>Comparative genomic analyses of the human fungal pathogens Coccidioides and their relatives.</title>
        <authorList>
            <person name="Sharpton T.J."/>
            <person name="Stajich J.E."/>
            <person name="Rounsley S.D."/>
            <person name="Gardner M.J."/>
            <person name="Wortman J.R."/>
            <person name="Jordar V.S."/>
            <person name="Maiti R."/>
            <person name="Kodira C.D."/>
            <person name="Neafsey D.E."/>
            <person name="Zeng Q."/>
            <person name="Hung C.-Y."/>
            <person name="McMahan C."/>
            <person name="Muszewska A."/>
            <person name="Grynberg M."/>
            <person name="Mandel M.A."/>
            <person name="Kellner E.M."/>
            <person name="Barker B.M."/>
            <person name="Galgiani J.N."/>
            <person name="Orbach M.J."/>
            <person name="Kirkland T.N."/>
            <person name="Cole G.T."/>
            <person name="Henn M.R."/>
            <person name="Birren B.W."/>
            <person name="Taylor J.W."/>
        </authorList>
    </citation>
    <scope>NUCLEOTIDE SEQUENCE [LARGE SCALE GENOMIC DNA]</scope>
    <source>
        <strain evidence="3">RMSCC 3488</strain>
    </source>
</reference>
<feature type="region of interest" description="Disordered" evidence="1">
    <location>
        <begin position="119"/>
        <end position="147"/>
    </location>
</feature>
<evidence type="ECO:0000313" key="2">
    <source>
        <dbReference type="EMBL" id="KMM69459.1"/>
    </source>
</evidence>
<sequence length="147" mass="16604">MSYSRVSHGKGIWDEMVQSTLYVGERRPNNNWSPKVLVFVLGLCMKCKVRILSCDEAINCIELLWPGFSTSPFCQPTSGERPLTCAVNFLTDLLGERKGSSEFRVCRRGTRGGELRFDKLSQMQPMPGTGERTARREPTSLHRFSQG</sequence>
<reference evidence="3" key="3">
    <citation type="journal article" date="2010" name="Genome Res.">
        <title>Population genomic sequencing of Coccidioides fungi reveals recent hybridization and transposon control.</title>
        <authorList>
            <person name="Neafsey D.E."/>
            <person name="Barker B.M."/>
            <person name="Sharpton T.J."/>
            <person name="Stajich J.E."/>
            <person name="Park D.J."/>
            <person name="Whiston E."/>
            <person name="Hung C.-Y."/>
            <person name="McMahan C."/>
            <person name="White J."/>
            <person name="Sykes S."/>
            <person name="Heiman D."/>
            <person name="Young S."/>
            <person name="Zeng Q."/>
            <person name="Abouelleil A."/>
            <person name="Aftuck L."/>
            <person name="Bessette D."/>
            <person name="Brown A."/>
            <person name="FitzGerald M."/>
            <person name="Lui A."/>
            <person name="Macdonald J.P."/>
            <person name="Priest M."/>
            <person name="Orbach M.J."/>
            <person name="Galgiani J.N."/>
            <person name="Kirkland T.N."/>
            <person name="Cole G.T."/>
            <person name="Birren B.W."/>
            <person name="Henn M.R."/>
            <person name="Taylor J.W."/>
            <person name="Rounsley S.D."/>
        </authorList>
    </citation>
    <scope>NUCLEOTIDE SEQUENCE [LARGE SCALE GENOMIC DNA]</scope>
    <source>
        <strain evidence="3">RMSCC 3488</strain>
    </source>
</reference>
<dbReference type="AlphaFoldDB" id="A0A0J6FKT8"/>
<evidence type="ECO:0000256" key="1">
    <source>
        <dbReference type="SAM" id="MobiDB-lite"/>
    </source>
</evidence>
<accession>A0A0J6FKT8</accession>
<dbReference type="VEuPathDB" id="FungiDB:CPAG_05774"/>
<organism evidence="2 3">
    <name type="scientific">Coccidioides posadasii RMSCC 3488</name>
    <dbReference type="NCBI Taxonomy" id="454284"/>
    <lineage>
        <taxon>Eukaryota</taxon>
        <taxon>Fungi</taxon>
        <taxon>Dikarya</taxon>
        <taxon>Ascomycota</taxon>
        <taxon>Pezizomycotina</taxon>
        <taxon>Eurotiomycetes</taxon>
        <taxon>Eurotiomycetidae</taxon>
        <taxon>Onygenales</taxon>
        <taxon>Onygenaceae</taxon>
        <taxon>Coccidioides</taxon>
    </lineage>
</organism>
<dbReference type="Proteomes" id="UP000054567">
    <property type="component" value="Unassembled WGS sequence"/>
</dbReference>
<evidence type="ECO:0000313" key="3">
    <source>
        <dbReference type="Proteomes" id="UP000054567"/>
    </source>
</evidence>